<dbReference type="PRINTS" id="PR00033">
    <property type="entry name" value="HTHASNC"/>
</dbReference>
<dbReference type="InterPro" id="IPR000485">
    <property type="entry name" value="AsnC-type_HTH_dom"/>
</dbReference>
<dbReference type="GO" id="GO:0043200">
    <property type="term" value="P:response to amino acid"/>
    <property type="evidence" value="ECO:0007669"/>
    <property type="project" value="TreeGrafter"/>
</dbReference>
<evidence type="ECO:0000256" key="1">
    <source>
        <dbReference type="ARBA" id="ARBA00023015"/>
    </source>
</evidence>
<evidence type="ECO:0000259" key="4">
    <source>
        <dbReference type="PROSITE" id="PS50956"/>
    </source>
</evidence>
<organism evidence="5 6">
    <name type="scientific">Halovulum marinum</name>
    <dbReference type="NCBI Taxonomy" id="2662447"/>
    <lineage>
        <taxon>Bacteria</taxon>
        <taxon>Pseudomonadati</taxon>
        <taxon>Pseudomonadota</taxon>
        <taxon>Alphaproteobacteria</taxon>
        <taxon>Rhodobacterales</taxon>
        <taxon>Paracoccaceae</taxon>
        <taxon>Halovulum</taxon>
    </lineage>
</organism>
<dbReference type="InterPro" id="IPR011008">
    <property type="entry name" value="Dimeric_a/b-barrel"/>
</dbReference>
<dbReference type="PANTHER" id="PTHR30154:SF34">
    <property type="entry name" value="TRANSCRIPTIONAL REGULATOR AZLB"/>
    <property type="match status" value="1"/>
</dbReference>
<dbReference type="GO" id="GO:0043565">
    <property type="term" value="F:sequence-specific DNA binding"/>
    <property type="evidence" value="ECO:0007669"/>
    <property type="project" value="InterPro"/>
</dbReference>
<dbReference type="Pfam" id="PF01037">
    <property type="entry name" value="AsnC_trans_reg"/>
    <property type="match status" value="1"/>
</dbReference>
<accession>A0A6L5YX72</accession>
<feature type="domain" description="HTH asnC-type" evidence="4">
    <location>
        <begin position="1"/>
        <end position="76"/>
    </location>
</feature>
<dbReference type="InterPro" id="IPR019887">
    <property type="entry name" value="Tscrpt_reg_AsnC/Lrp_C"/>
</dbReference>
<evidence type="ECO:0000313" key="5">
    <source>
        <dbReference type="EMBL" id="MSU88550.1"/>
    </source>
</evidence>
<dbReference type="AlphaFoldDB" id="A0A6L5YX72"/>
<dbReference type="InterPro" id="IPR036388">
    <property type="entry name" value="WH-like_DNA-bd_sf"/>
</dbReference>
<reference evidence="5 6" key="1">
    <citation type="submission" date="2019-10" db="EMBL/GenBank/DDBJ databases">
        <title>Cognatihalovulum marinum gen. nov. sp. nov., a new member of the family Rhodobacteraceae isolated from deep seawater of the Northwest Indian Ocean.</title>
        <authorList>
            <person name="Ruan C."/>
            <person name="Wang J."/>
            <person name="Zheng X."/>
            <person name="Song L."/>
            <person name="Zhu Y."/>
            <person name="Huang Y."/>
            <person name="Lu Z."/>
            <person name="Du W."/>
            <person name="Huang L."/>
            <person name="Dai X."/>
        </authorList>
    </citation>
    <scope>NUCLEOTIDE SEQUENCE [LARGE SCALE GENOMIC DNA]</scope>
    <source>
        <strain evidence="5 6">2CG4</strain>
    </source>
</reference>
<evidence type="ECO:0000256" key="2">
    <source>
        <dbReference type="ARBA" id="ARBA00023125"/>
    </source>
</evidence>
<evidence type="ECO:0000256" key="3">
    <source>
        <dbReference type="ARBA" id="ARBA00023163"/>
    </source>
</evidence>
<dbReference type="PANTHER" id="PTHR30154">
    <property type="entry name" value="LEUCINE-RESPONSIVE REGULATORY PROTEIN"/>
    <property type="match status" value="1"/>
</dbReference>
<dbReference type="Pfam" id="PF13412">
    <property type="entry name" value="HTH_24"/>
    <property type="match status" value="1"/>
</dbReference>
<dbReference type="EMBL" id="WIND01000001">
    <property type="protein sequence ID" value="MSU88550.1"/>
    <property type="molecule type" value="Genomic_DNA"/>
</dbReference>
<dbReference type="SMART" id="SM00344">
    <property type="entry name" value="HTH_ASNC"/>
    <property type="match status" value="1"/>
</dbReference>
<evidence type="ECO:0000313" key="6">
    <source>
        <dbReference type="Proteomes" id="UP000474957"/>
    </source>
</evidence>
<dbReference type="Proteomes" id="UP000474957">
    <property type="component" value="Unassembled WGS sequence"/>
</dbReference>
<dbReference type="PROSITE" id="PS50956">
    <property type="entry name" value="HTH_ASNC_2"/>
    <property type="match status" value="1"/>
</dbReference>
<dbReference type="InterPro" id="IPR036390">
    <property type="entry name" value="WH_DNA-bd_sf"/>
</dbReference>
<dbReference type="Gene3D" id="3.30.70.920">
    <property type="match status" value="1"/>
</dbReference>
<comment type="caution">
    <text evidence="5">The sequence shown here is derived from an EMBL/GenBank/DDBJ whole genome shotgun (WGS) entry which is preliminary data.</text>
</comment>
<proteinExistence type="predicted"/>
<dbReference type="GO" id="GO:0005829">
    <property type="term" value="C:cytosol"/>
    <property type="evidence" value="ECO:0007669"/>
    <property type="project" value="TreeGrafter"/>
</dbReference>
<dbReference type="SUPFAM" id="SSF46785">
    <property type="entry name" value="Winged helix' DNA-binding domain"/>
    <property type="match status" value="1"/>
</dbReference>
<dbReference type="Gene3D" id="1.10.10.10">
    <property type="entry name" value="Winged helix-like DNA-binding domain superfamily/Winged helix DNA-binding domain"/>
    <property type="match status" value="1"/>
</dbReference>
<dbReference type="SUPFAM" id="SSF54909">
    <property type="entry name" value="Dimeric alpha+beta barrel"/>
    <property type="match status" value="1"/>
</dbReference>
<dbReference type="InterPro" id="IPR019888">
    <property type="entry name" value="Tscrpt_reg_AsnC-like"/>
</dbReference>
<name>A0A6L5YX72_9RHOB</name>
<keyword evidence="3" id="KW-0804">Transcription</keyword>
<keyword evidence="6" id="KW-1185">Reference proteome</keyword>
<protein>
    <submittedName>
        <fullName evidence="5">AsnC family transcriptional regulator</fullName>
    </submittedName>
</protein>
<gene>
    <name evidence="5" type="ORF">GE300_02815</name>
</gene>
<keyword evidence="2" id="KW-0238">DNA-binding</keyword>
<sequence length="140" mass="15084">MPDATDRRLIAALRRDARLPVSSLAAALGLSRATVKARIDRLVAAGVISRFTVELGTGQEDDRVRAIVLIELEGSLSRAVIRALAALPQLARLHSTNGNWDLVAEMDCADLRDFDAALRRIREVPGVVSSQSCLLLDTVG</sequence>
<keyword evidence="1" id="KW-0805">Transcription regulation</keyword>